<keyword evidence="3" id="KW-1185">Reference proteome</keyword>
<comment type="caution">
    <text evidence="2">The sequence shown here is derived from an EMBL/GenBank/DDBJ whole genome shotgun (WGS) entry which is preliminary data.</text>
</comment>
<reference evidence="2 3" key="1">
    <citation type="submission" date="2021-06" db="EMBL/GenBank/DDBJ databases">
        <title>Caerostris darwini draft genome.</title>
        <authorList>
            <person name="Kono N."/>
            <person name="Arakawa K."/>
        </authorList>
    </citation>
    <scope>NUCLEOTIDE SEQUENCE [LARGE SCALE GENOMIC DNA]</scope>
</reference>
<accession>A0AAV4PLY3</accession>
<sequence>MSNLLKFLRHELVNNGRHPLTGYLQRFIYYSSTSLQTRVIGANNQTNQAIDNRLPLPHSQQRTSDHTGQQQHPSRAMSLMQLTNATVDTKWRSIGIPS</sequence>
<name>A0AAV4PLY3_9ARAC</name>
<evidence type="ECO:0000256" key="1">
    <source>
        <dbReference type="SAM" id="MobiDB-lite"/>
    </source>
</evidence>
<feature type="compositionally biased region" description="Polar residues" evidence="1">
    <location>
        <begin position="58"/>
        <end position="73"/>
    </location>
</feature>
<dbReference type="EMBL" id="BPLQ01003100">
    <property type="protein sequence ID" value="GIX97960.1"/>
    <property type="molecule type" value="Genomic_DNA"/>
</dbReference>
<organism evidence="2 3">
    <name type="scientific">Caerostris darwini</name>
    <dbReference type="NCBI Taxonomy" id="1538125"/>
    <lineage>
        <taxon>Eukaryota</taxon>
        <taxon>Metazoa</taxon>
        <taxon>Ecdysozoa</taxon>
        <taxon>Arthropoda</taxon>
        <taxon>Chelicerata</taxon>
        <taxon>Arachnida</taxon>
        <taxon>Araneae</taxon>
        <taxon>Araneomorphae</taxon>
        <taxon>Entelegynae</taxon>
        <taxon>Araneoidea</taxon>
        <taxon>Araneidae</taxon>
        <taxon>Caerostris</taxon>
    </lineage>
</organism>
<feature type="region of interest" description="Disordered" evidence="1">
    <location>
        <begin position="54"/>
        <end position="74"/>
    </location>
</feature>
<gene>
    <name evidence="2" type="ORF">CDAR_446521</name>
</gene>
<proteinExistence type="predicted"/>
<evidence type="ECO:0000313" key="2">
    <source>
        <dbReference type="EMBL" id="GIX97960.1"/>
    </source>
</evidence>
<dbReference type="AlphaFoldDB" id="A0AAV4PLY3"/>
<dbReference type="Proteomes" id="UP001054837">
    <property type="component" value="Unassembled WGS sequence"/>
</dbReference>
<protein>
    <submittedName>
        <fullName evidence="2">Uncharacterized protein</fullName>
    </submittedName>
</protein>
<evidence type="ECO:0000313" key="3">
    <source>
        <dbReference type="Proteomes" id="UP001054837"/>
    </source>
</evidence>